<evidence type="ECO:0000256" key="6">
    <source>
        <dbReference type="ARBA" id="ARBA00048128"/>
    </source>
</evidence>
<evidence type="ECO:0000313" key="9">
    <source>
        <dbReference type="EMBL" id="TYB32844.1"/>
    </source>
</evidence>
<comment type="catalytic activity">
    <reaction evidence="6 7">
        <text>alpha-D-glucose 1-phosphate + UTP + H(+) = UDP-alpha-D-glucose + diphosphate</text>
        <dbReference type="Rhea" id="RHEA:19889"/>
        <dbReference type="ChEBI" id="CHEBI:15378"/>
        <dbReference type="ChEBI" id="CHEBI:33019"/>
        <dbReference type="ChEBI" id="CHEBI:46398"/>
        <dbReference type="ChEBI" id="CHEBI:58601"/>
        <dbReference type="ChEBI" id="CHEBI:58885"/>
        <dbReference type="EC" id="2.7.7.9"/>
    </reaction>
</comment>
<reference evidence="9 10" key="1">
    <citation type="submission" date="2019-08" db="EMBL/GenBank/DDBJ databases">
        <title>Genomic characterization of a novel candidate phylum (ARYD3) from a high temperature, high salinity tertiary oil reservoir in north central Oklahoma, USA.</title>
        <authorList>
            <person name="Youssef N.H."/>
            <person name="Yadav A."/>
            <person name="Elshahed M.S."/>
        </authorList>
    </citation>
    <scope>NUCLEOTIDE SEQUENCE [LARGE SCALE GENOMIC DNA]</scope>
    <source>
        <strain evidence="9">ARYD1</strain>
    </source>
</reference>
<dbReference type="RefSeq" id="WP_303701644.1">
    <property type="nucleotide sequence ID" value="NZ_VSIV01000247.1"/>
</dbReference>
<evidence type="ECO:0000256" key="4">
    <source>
        <dbReference type="ARBA" id="ARBA00022679"/>
    </source>
</evidence>
<comment type="caution">
    <text evidence="9">The sequence shown here is derived from an EMBL/GenBank/DDBJ whole genome shotgun (WGS) entry which is preliminary data.</text>
</comment>
<gene>
    <name evidence="9" type="primary">galU</name>
    <name evidence="9" type="ORF">FXF49_09410</name>
</gene>
<organism evidence="9 10">
    <name type="scientific">Flexistipes sinusarabici</name>
    <dbReference type="NCBI Taxonomy" id="2352"/>
    <lineage>
        <taxon>Bacteria</taxon>
        <taxon>Pseudomonadati</taxon>
        <taxon>Deferribacterota</taxon>
        <taxon>Deferribacteres</taxon>
        <taxon>Deferribacterales</taxon>
        <taxon>Flexistipitaceae</taxon>
        <taxon>Flexistipes</taxon>
    </lineage>
</organism>
<evidence type="ECO:0000313" key="10">
    <source>
        <dbReference type="Proteomes" id="UP000323337"/>
    </source>
</evidence>
<dbReference type="InterPro" id="IPR029044">
    <property type="entry name" value="Nucleotide-diphossugar_trans"/>
</dbReference>
<dbReference type="InterPro" id="IPR005835">
    <property type="entry name" value="NTP_transferase_dom"/>
</dbReference>
<keyword evidence="4 7" id="KW-0808">Transferase</keyword>
<evidence type="ECO:0000256" key="2">
    <source>
        <dbReference type="ARBA" id="ARBA00012415"/>
    </source>
</evidence>
<dbReference type="PANTHER" id="PTHR43197">
    <property type="entry name" value="UTP--GLUCOSE-1-PHOSPHATE URIDYLYLTRANSFERASE"/>
    <property type="match status" value="1"/>
</dbReference>
<feature type="domain" description="Nucleotidyl transferase" evidence="8">
    <location>
        <begin position="6"/>
        <end position="265"/>
    </location>
</feature>
<evidence type="ECO:0000256" key="5">
    <source>
        <dbReference type="ARBA" id="ARBA00022695"/>
    </source>
</evidence>
<evidence type="ECO:0000256" key="3">
    <source>
        <dbReference type="ARBA" id="ARBA00019048"/>
    </source>
</evidence>
<keyword evidence="5 7" id="KW-0548">Nucleotidyltransferase</keyword>
<dbReference type="GO" id="GO:0003983">
    <property type="term" value="F:UTP:glucose-1-phosphate uridylyltransferase activity"/>
    <property type="evidence" value="ECO:0007669"/>
    <property type="project" value="UniProtKB-EC"/>
</dbReference>
<sequence length="294" mass="32775">MGVRKAVLPVAGFGTRMLPATKSVAKEMITLIDRPLIHYAVLEAVESGIEQIIFVTSAGKSEIENYFDKSPNLELALENSGKKELLGEVRNISDMCEFVSVRQKEQKGLGHAVYCARDVVGDEPFAVILPDDIMRYKTPVTKQLMDKYDETRFPVVALSKVEKKDAHKYGIIEIDKKVKDNFYKLKTMVEKPKTNPPSDMAIIGRYILTKEILDEIGSTKSGALGEIQLTDAINAVASKNAVYGYEYEGRRFDCGNKTGYLEAVVNFALERDDISEDFKQILGKSGFKVSDGRL</sequence>
<dbReference type="Gene3D" id="3.90.550.10">
    <property type="entry name" value="Spore Coat Polysaccharide Biosynthesis Protein SpsA, Chain A"/>
    <property type="match status" value="1"/>
</dbReference>
<evidence type="ECO:0000259" key="8">
    <source>
        <dbReference type="Pfam" id="PF00483"/>
    </source>
</evidence>
<dbReference type="PANTHER" id="PTHR43197:SF1">
    <property type="entry name" value="UTP--GLUCOSE-1-PHOSPHATE URIDYLYLTRANSFERASE"/>
    <property type="match status" value="1"/>
</dbReference>
<dbReference type="NCBIfam" id="TIGR01099">
    <property type="entry name" value="galU"/>
    <property type="match status" value="1"/>
</dbReference>
<evidence type="ECO:0000256" key="1">
    <source>
        <dbReference type="ARBA" id="ARBA00006890"/>
    </source>
</evidence>
<dbReference type="Proteomes" id="UP000323337">
    <property type="component" value="Unassembled WGS sequence"/>
</dbReference>
<dbReference type="AlphaFoldDB" id="A0A5D0MGL7"/>
<name>A0A5D0MGL7_FLESI</name>
<dbReference type="CDD" id="cd02541">
    <property type="entry name" value="UGPase_prokaryotic"/>
    <property type="match status" value="1"/>
</dbReference>
<proteinExistence type="inferred from homology"/>
<dbReference type="SUPFAM" id="SSF53448">
    <property type="entry name" value="Nucleotide-diphospho-sugar transferases"/>
    <property type="match status" value="1"/>
</dbReference>
<dbReference type="GO" id="GO:0006011">
    <property type="term" value="P:UDP-alpha-D-glucose metabolic process"/>
    <property type="evidence" value="ECO:0007669"/>
    <property type="project" value="InterPro"/>
</dbReference>
<evidence type="ECO:0000256" key="7">
    <source>
        <dbReference type="RuleBase" id="RU361259"/>
    </source>
</evidence>
<protein>
    <recommendedName>
        <fullName evidence="3 7">UTP--glucose-1-phosphate uridylyltransferase</fullName>
        <ecNumber evidence="2 7">2.7.7.9</ecNumber>
    </recommendedName>
    <alternativeName>
        <fullName evidence="7">UDP-glucose pyrophosphorylase</fullName>
    </alternativeName>
</protein>
<accession>A0A5D0MGL7</accession>
<comment type="similarity">
    <text evidence="1 7">Belongs to the UDPGP type 2 family.</text>
</comment>
<dbReference type="EMBL" id="VSIV01000247">
    <property type="protein sequence ID" value="TYB32844.1"/>
    <property type="molecule type" value="Genomic_DNA"/>
</dbReference>
<dbReference type="InterPro" id="IPR005771">
    <property type="entry name" value="GalU_uridylyltTrfase_bac/arc"/>
</dbReference>
<dbReference type="Pfam" id="PF00483">
    <property type="entry name" value="NTP_transferase"/>
    <property type="match status" value="1"/>
</dbReference>
<dbReference type="EC" id="2.7.7.9" evidence="2 7"/>